<dbReference type="PANTHER" id="PTHR43737">
    <property type="entry name" value="BLL7424 PROTEIN"/>
    <property type="match status" value="1"/>
</dbReference>
<keyword evidence="3" id="KW-1185">Reference proteome</keyword>
<dbReference type="Pfam" id="PF07394">
    <property type="entry name" value="DUF1501"/>
    <property type="match status" value="1"/>
</dbReference>
<dbReference type="EMBL" id="JBHUEN010000053">
    <property type="protein sequence ID" value="MFD1883752.1"/>
    <property type="molecule type" value="Genomic_DNA"/>
</dbReference>
<name>A0ABW4RBX1_9RHOB</name>
<dbReference type="PANTHER" id="PTHR43737:SF1">
    <property type="entry name" value="DUF1501 DOMAIN-CONTAINING PROTEIN"/>
    <property type="match status" value="1"/>
</dbReference>
<keyword evidence="1" id="KW-0732">Signal</keyword>
<dbReference type="InterPro" id="IPR006311">
    <property type="entry name" value="TAT_signal"/>
</dbReference>
<feature type="chain" id="PRO_5045772625" evidence="1">
    <location>
        <begin position="32"/>
        <end position="392"/>
    </location>
</feature>
<organism evidence="2 3">
    <name type="scientific">Paracoccus pacificus</name>
    <dbReference type="NCBI Taxonomy" id="1463598"/>
    <lineage>
        <taxon>Bacteria</taxon>
        <taxon>Pseudomonadati</taxon>
        <taxon>Pseudomonadota</taxon>
        <taxon>Alphaproteobacteria</taxon>
        <taxon>Rhodobacterales</taxon>
        <taxon>Paracoccaceae</taxon>
        <taxon>Paracoccus</taxon>
    </lineage>
</organism>
<dbReference type="PROSITE" id="PS51318">
    <property type="entry name" value="TAT"/>
    <property type="match status" value="1"/>
</dbReference>
<sequence length="392" mass="41350">MIVNRRLFLKGSALIGCSLAAHPFMSTVTMAAAPGENRLVVIVLRGAMDGLDAVQPWGDPLLRKLRQNLSVGPQGGATDLDGFYALHRELAPLLPLWKAGQLGFVHAVSTPYRDERSHFDGQSMLEAGTANDMIAEMRKGGWLNRLLTVMPDPEAETAYAIGNEDMLILSGEAYRKSWAPNTKFTISPQAQLLLDRAYEDDPLFRKASAEAATIAANSPEIAGAGGPTAAAAALGGFAADRMNGRTRIAAFSLSGFDSHAGQEAVLGRALANLSAAVLALRDGLGANWDKTTVLAMTEFGRTVRENGSDGTDHGTAGAMLMAGGAIKGGKVFGKWPGLGEGNLYADRDLLPTRDVRAYAAWAMAGLFGIPRNALETVVFPALDMGTDPGILA</sequence>
<comment type="caution">
    <text evidence="2">The sequence shown here is derived from an EMBL/GenBank/DDBJ whole genome shotgun (WGS) entry which is preliminary data.</text>
</comment>
<protein>
    <submittedName>
        <fullName evidence="2">DUF1501 domain-containing protein</fullName>
    </submittedName>
</protein>
<gene>
    <name evidence="2" type="ORF">ACFSCT_18740</name>
</gene>
<reference evidence="3" key="1">
    <citation type="journal article" date="2019" name="Int. J. Syst. Evol. Microbiol.">
        <title>The Global Catalogue of Microorganisms (GCM) 10K type strain sequencing project: providing services to taxonomists for standard genome sequencing and annotation.</title>
        <authorList>
            <consortium name="The Broad Institute Genomics Platform"/>
            <consortium name="The Broad Institute Genome Sequencing Center for Infectious Disease"/>
            <person name="Wu L."/>
            <person name="Ma J."/>
        </authorList>
    </citation>
    <scope>NUCLEOTIDE SEQUENCE [LARGE SCALE GENOMIC DNA]</scope>
    <source>
        <strain evidence="3">CCUG 56029</strain>
    </source>
</reference>
<dbReference type="Proteomes" id="UP001597213">
    <property type="component" value="Unassembled WGS sequence"/>
</dbReference>
<accession>A0ABW4RBX1</accession>
<feature type="signal peptide" evidence="1">
    <location>
        <begin position="1"/>
        <end position="31"/>
    </location>
</feature>
<evidence type="ECO:0000256" key="1">
    <source>
        <dbReference type="SAM" id="SignalP"/>
    </source>
</evidence>
<evidence type="ECO:0000313" key="3">
    <source>
        <dbReference type="Proteomes" id="UP001597213"/>
    </source>
</evidence>
<dbReference type="InterPro" id="IPR010869">
    <property type="entry name" value="DUF1501"/>
</dbReference>
<evidence type="ECO:0000313" key="2">
    <source>
        <dbReference type="EMBL" id="MFD1883752.1"/>
    </source>
</evidence>
<proteinExistence type="predicted"/>
<dbReference type="RefSeq" id="WP_379145334.1">
    <property type="nucleotide sequence ID" value="NZ_JBHUEN010000053.1"/>
</dbReference>